<dbReference type="InterPro" id="IPR049512">
    <property type="entry name" value="DJR-like_dom"/>
</dbReference>
<proteinExistence type="predicted"/>
<dbReference type="Proteomes" id="UP000694846">
    <property type="component" value="Unplaced"/>
</dbReference>
<organism evidence="2 3">
    <name type="scientific">Sipha flava</name>
    <name type="common">yellow sugarcane aphid</name>
    <dbReference type="NCBI Taxonomy" id="143950"/>
    <lineage>
        <taxon>Eukaryota</taxon>
        <taxon>Metazoa</taxon>
        <taxon>Ecdysozoa</taxon>
        <taxon>Arthropoda</taxon>
        <taxon>Hexapoda</taxon>
        <taxon>Insecta</taxon>
        <taxon>Pterygota</taxon>
        <taxon>Neoptera</taxon>
        <taxon>Paraneoptera</taxon>
        <taxon>Hemiptera</taxon>
        <taxon>Sternorrhyncha</taxon>
        <taxon>Aphidomorpha</taxon>
        <taxon>Aphidoidea</taxon>
        <taxon>Aphididae</taxon>
        <taxon>Sipha</taxon>
    </lineage>
</organism>
<dbReference type="RefSeq" id="XP_025407225.1">
    <property type="nucleotide sequence ID" value="XM_025551440.1"/>
</dbReference>
<dbReference type="PANTHER" id="PTHR36159:SF1">
    <property type="entry name" value="RETROVIRUS-RELATED POL POLYPROTEIN FROM TRANSPOSON 412-LIKE PROTEIN"/>
    <property type="match status" value="1"/>
</dbReference>
<accession>A0A8B8FA36</accession>
<dbReference type="AlphaFoldDB" id="A0A8B8FA36"/>
<protein>
    <submittedName>
        <fullName evidence="3">Uncharacterized protein LOC112681180</fullName>
    </submittedName>
</protein>
<keyword evidence="2" id="KW-1185">Reference proteome</keyword>
<evidence type="ECO:0000313" key="3">
    <source>
        <dbReference type="RefSeq" id="XP_025407225.1"/>
    </source>
</evidence>
<sequence>MPESDILDIDTPYTTNSKITKIEYHSYIPYTNSFNENDEIRIAVQQTDVYPYLHESFIFMDGKFVDPEKSKICNNGMYFLFDQVRLEINGVEVDRTRNLGITSSLKGYLSSTPTNHHCYENSGWNVKYESQVVNTKGEFTRGNKLDPQNWGWKEYNGKLNPVFTKKPPAPDTLLNVISCACTKTCEQNCSCRKAGLLCSVIYKHCQGGSCLN</sequence>
<dbReference type="PANTHER" id="PTHR36159">
    <property type="entry name" value="PROTEIN CBG23766"/>
    <property type="match status" value="1"/>
</dbReference>
<dbReference type="Pfam" id="PF21738">
    <property type="entry name" value="DJR-like_dom"/>
    <property type="match status" value="1"/>
</dbReference>
<gene>
    <name evidence="3" type="primary">LOC112681180</name>
</gene>
<feature type="domain" description="Double jelly roll-like" evidence="1">
    <location>
        <begin position="71"/>
        <end position="132"/>
    </location>
</feature>
<evidence type="ECO:0000259" key="1">
    <source>
        <dbReference type="Pfam" id="PF21738"/>
    </source>
</evidence>
<evidence type="ECO:0000313" key="2">
    <source>
        <dbReference type="Proteomes" id="UP000694846"/>
    </source>
</evidence>
<name>A0A8B8FA36_9HEMI</name>
<dbReference type="OrthoDB" id="6602908at2759"/>
<reference evidence="3" key="1">
    <citation type="submission" date="2025-08" db="UniProtKB">
        <authorList>
            <consortium name="RefSeq"/>
        </authorList>
    </citation>
    <scope>IDENTIFICATION</scope>
    <source>
        <tissue evidence="3">Whole body</tissue>
    </source>
</reference>
<dbReference type="GeneID" id="112681180"/>